<protein>
    <submittedName>
        <fullName evidence="8">Porin family protein</fullName>
    </submittedName>
</protein>
<comment type="subcellular location">
    <subcellularLocation>
        <location evidence="1">Cell outer membrane</location>
    </subcellularLocation>
</comment>
<keyword evidence="4" id="KW-0998">Cell outer membrane</keyword>
<feature type="chain" id="PRO_5021406737" evidence="6">
    <location>
        <begin position="48"/>
        <end position="255"/>
    </location>
</feature>
<dbReference type="Gene3D" id="2.40.160.20">
    <property type="match status" value="1"/>
</dbReference>
<feature type="domain" description="Outer membrane protein beta-barrel" evidence="7">
    <location>
        <begin position="77"/>
        <end position="255"/>
    </location>
</feature>
<dbReference type="EMBL" id="VHLG01000001">
    <property type="protein sequence ID" value="TPW33285.1"/>
    <property type="molecule type" value="Genomic_DNA"/>
</dbReference>
<dbReference type="GO" id="GO:0009279">
    <property type="term" value="C:cell outer membrane"/>
    <property type="evidence" value="ECO:0007669"/>
    <property type="project" value="UniProtKB-SubCell"/>
</dbReference>
<keyword evidence="9" id="KW-1185">Reference proteome</keyword>
<accession>A0A506UIY0</accession>
<keyword evidence="3" id="KW-0472">Membrane</keyword>
<evidence type="ECO:0000313" key="9">
    <source>
        <dbReference type="Proteomes" id="UP000318801"/>
    </source>
</evidence>
<dbReference type="OrthoDB" id="7916126at2"/>
<sequence length="255" mass="27813">MLAFNASSPSHFKSTTRFRKVMMKAARKISFALAIAAFLSSGTLSMAQELPDSLKPIGNLSGPYSLLIPNYDNAPSMSSWQGFYIKPNIGYGTMTFDNSLLKDDDGFTLGVSAGYDFLQGHLLFGPRVDVNYDFFSGGSSSNGGPYSYKAFTDVDGSVGGRIGYIWKRTLIYGTGGYAFANTHVKNETLAVSDAKIMSGWTAGGGVEYLWSNTNGLRLEYRRVEFPSENFDVLPSGNNSVNASMNKISVSFVRRF</sequence>
<dbReference type="SUPFAM" id="SSF56925">
    <property type="entry name" value="OMPA-like"/>
    <property type="match status" value="1"/>
</dbReference>
<comment type="caution">
    <text evidence="8">The sequence shown here is derived from an EMBL/GenBank/DDBJ whole genome shotgun (WGS) entry which is preliminary data.</text>
</comment>
<dbReference type="InterPro" id="IPR011250">
    <property type="entry name" value="OMP/PagP_B-barrel"/>
</dbReference>
<evidence type="ECO:0000313" key="8">
    <source>
        <dbReference type="EMBL" id="TPW33285.1"/>
    </source>
</evidence>
<name>A0A506UIY0_9HYPH</name>
<dbReference type="PANTHER" id="PTHR34001:SF3">
    <property type="entry name" value="BLL7405 PROTEIN"/>
    <property type="match status" value="1"/>
</dbReference>
<evidence type="ECO:0000256" key="1">
    <source>
        <dbReference type="ARBA" id="ARBA00004442"/>
    </source>
</evidence>
<dbReference type="PANTHER" id="PTHR34001">
    <property type="entry name" value="BLL7405 PROTEIN"/>
    <property type="match status" value="1"/>
</dbReference>
<evidence type="ECO:0000256" key="5">
    <source>
        <dbReference type="ARBA" id="ARBA00038306"/>
    </source>
</evidence>
<gene>
    <name evidence="8" type="ORF">FJU08_01615</name>
</gene>
<dbReference type="Pfam" id="PF13505">
    <property type="entry name" value="OMP_b-brl"/>
    <property type="match status" value="1"/>
</dbReference>
<organism evidence="8 9">
    <name type="scientific">Martelella alba</name>
    <dbReference type="NCBI Taxonomy" id="2590451"/>
    <lineage>
        <taxon>Bacteria</taxon>
        <taxon>Pseudomonadati</taxon>
        <taxon>Pseudomonadota</taxon>
        <taxon>Alphaproteobacteria</taxon>
        <taxon>Hyphomicrobiales</taxon>
        <taxon>Aurantimonadaceae</taxon>
        <taxon>Martelella</taxon>
    </lineage>
</organism>
<evidence type="ECO:0000259" key="7">
    <source>
        <dbReference type="Pfam" id="PF13505"/>
    </source>
</evidence>
<dbReference type="AlphaFoldDB" id="A0A506UIY0"/>
<comment type="similarity">
    <text evidence="5">Belongs to the Omp25/RopB family.</text>
</comment>
<evidence type="ECO:0000256" key="2">
    <source>
        <dbReference type="ARBA" id="ARBA00022729"/>
    </source>
</evidence>
<feature type="signal peptide" evidence="6">
    <location>
        <begin position="1"/>
        <end position="47"/>
    </location>
</feature>
<dbReference type="InterPro" id="IPR051692">
    <property type="entry name" value="OMP-like"/>
</dbReference>
<reference evidence="8 9" key="1">
    <citation type="submission" date="2019-06" db="EMBL/GenBank/DDBJ databases">
        <authorList>
            <person name="Li M."/>
        </authorList>
    </citation>
    <scope>NUCLEOTIDE SEQUENCE [LARGE SCALE GENOMIC DNA]</scope>
    <source>
        <strain evidence="8 9">BGMRC2036</strain>
    </source>
</reference>
<evidence type="ECO:0000256" key="6">
    <source>
        <dbReference type="SAM" id="SignalP"/>
    </source>
</evidence>
<dbReference type="Proteomes" id="UP000318801">
    <property type="component" value="Unassembled WGS sequence"/>
</dbReference>
<proteinExistence type="inferred from homology"/>
<keyword evidence="2 6" id="KW-0732">Signal</keyword>
<evidence type="ECO:0000256" key="4">
    <source>
        <dbReference type="ARBA" id="ARBA00023237"/>
    </source>
</evidence>
<dbReference type="InterPro" id="IPR027385">
    <property type="entry name" value="Beta-barrel_OMP"/>
</dbReference>
<evidence type="ECO:0000256" key="3">
    <source>
        <dbReference type="ARBA" id="ARBA00023136"/>
    </source>
</evidence>